<proteinExistence type="predicted"/>
<dbReference type="AlphaFoldDB" id="A0AAQ3WND3"/>
<gene>
    <name evidence="1" type="ORF">U9M48_016973</name>
</gene>
<dbReference type="EMBL" id="CP144748">
    <property type="protein sequence ID" value="WVZ67961.1"/>
    <property type="molecule type" value="Genomic_DNA"/>
</dbReference>
<protein>
    <submittedName>
        <fullName evidence="1">Uncharacterized protein</fullName>
    </submittedName>
</protein>
<reference evidence="1 2" key="1">
    <citation type="submission" date="2024-02" db="EMBL/GenBank/DDBJ databases">
        <title>High-quality chromosome-scale genome assembly of Pensacola bahiagrass (Paspalum notatum Flugge var. saurae).</title>
        <authorList>
            <person name="Vega J.M."/>
            <person name="Podio M."/>
            <person name="Orjuela J."/>
            <person name="Siena L.A."/>
            <person name="Pessino S.C."/>
            <person name="Combes M.C."/>
            <person name="Mariac C."/>
            <person name="Albertini E."/>
            <person name="Pupilli F."/>
            <person name="Ortiz J.P.A."/>
            <person name="Leblanc O."/>
        </authorList>
    </citation>
    <scope>NUCLEOTIDE SEQUENCE [LARGE SCALE GENOMIC DNA]</scope>
    <source>
        <strain evidence="1">R1</strain>
        <tissue evidence="1">Leaf</tissue>
    </source>
</reference>
<keyword evidence="2" id="KW-1185">Reference proteome</keyword>
<sequence length="305" mass="33081">MLAAPHWIPGSSRADRGLAGRRELGAEAGASFPSFAAAASEGDWVRRRESGIPSFRLVLIASSLCCEMDWKCEVSSCPRCVLDVFKASSSVLRGGRRKCPGGSKDYALSEHHKVDHYNPSEDDNLSGGKVAVPIEGIRKALANVLKELGKTRVEDDGFPIKYMSFHGTLNKILNIHAPGELLVIIKSEQMVDNHPTVAMRPNLPAPPTDDPISSLHLPAALTSILPPPLLPPPWPFPLRGLAHFLQMKFSGTSSKSLIPEHLVCCQTPHMSHASIRSPSSSLAPHEQSTVQFSKPLSILNCTILR</sequence>
<dbReference type="Proteomes" id="UP001341281">
    <property type="component" value="Chromosome 04"/>
</dbReference>
<organism evidence="1 2">
    <name type="scientific">Paspalum notatum var. saurae</name>
    <dbReference type="NCBI Taxonomy" id="547442"/>
    <lineage>
        <taxon>Eukaryota</taxon>
        <taxon>Viridiplantae</taxon>
        <taxon>Streptophyta</taxon>
        <taxon>Embryophyta</taxon>
        <taxon>Tracheophyta</taxon>
        <taxon>Spermatophyta</taxon>
        <taxon>Magnoliopsida</taxon>
        <taxon>Liliopsida</taxon>
        <taxon>Poales</taxon>
        <taxon>Poaceae</taxon>
        <taxon>PACMAD clade</taxon>
        <taxon>Panicoideae</taxon>
        <taxon>Andropogonodae</taxon>
        <taxon>Paspaleae</taxon>
        <taxon>Paspalinae</taxon>
        <taxon>Paspalum</taxon>
    </lineage>
</organism>
<name>A0AAQ3WND3_PASNO</name>
<evidence type="ECO:0000313" key="2">
    <source>
        <dbReference type="Proteomes" id="UP001341281"/>
    </source>
</evidence>
<evidence type="ECO:0000313" key="1">
    <source>
        <dbReference type="EMBL" id="WVZ67961.1"/>
    </source>
</evidence>
<accession>A0AAQ3WND3</accession>